<gene>
    <name evidence="2" type="ORF">Fcan01_15352</name>
</gene>
<keyword evidence="1" id="KW-0812">Transmembrane</keyword>
<evidence type="ECO:0000313" key="3">
    <source>
        <dbReference type="Proteomes" id="UP000198287"/>
    </source>
</evidence>
<organism evidence="2 3">
    <name type="scientific">Folsomia candida</name>
    <name type="common">Springtail</name>
    <dbReference type="NCBI Taxonomy" id="158441"/>
    <lineage>
        <taxon>Eukaryota</taxon>
        <taxon>Metazoa</taxon>
        <taxon>Ecdysozoa</taxon>
        <taxon>Arthropoda</taxon>
        <taxon>Hexapoda</taxon>
        <taxon>Collembola</taxon>
        <taxon>Entomobryomorpha</taxon>
        <taxon>Isotomoidea</taxon>
        <taxon>Isotomidae</taxon>
        <taxon>Proisotominae</taxon>
        <taxon>Folsomia</taxon>
    </lineage>
</organism>
<keyword evidence="1" id="KW-1133">Transmembrane helix</keyword>
<feature type="transmembrane region" description="Helical" evidence="1">
    <location>
        <begin position="561"/>
        <end position="585"/>
    </location>
</feature>
<feature type="transmembrane region" description="Helical" evidence="1">
    <location>
        <begin position="190"/>
        <end position="219"/>
    </location>
</feature>
<reference evidence="2 3" key="1">
    <citation type="submission" date="2015-12" db="EMBL/GenBank/DDBJ databases">
        <title>The genome of Folsomia candida.</title>
        <authorList>
            <person name="Faddeeva A."/>
            <person name="Derks M.F."/>
            <person name="Anvar Y."/>
            <person name="Smit S."/>
            <person name="Van Straalen N."/>
            <person name="Roelofs D."/>
        </authorList>
    </citation>
    <scope>NUCLEOTIDE SEQUENCE [LARGE SCALE GENOMIC DNA]</scope>
    <source>
        <strain evidence="2 3">VU population</strain>
        <tissue evidence="2">Whole body</tissue>
    </source>
</reference>
<keyword evidence="1" id="KW-0472">Membrane</keyword>
<evidence type="ECO:0000256" key="1">
    <source>
        <dbReference type="SAM" id="Phobius"/>
    </source>
</evidence>
<name>A0A226DUS2_FOLCA</name>
<feature type="transmembrane region" description="Helical" evidence="1">
    <location>
        <begin position="55"/>
        <end position="74"/>
    </location>
</feature>
<keyword evidence="3" id="KW-1185">Reference proteome</keyword>
<proteinExistence type="predicted"/>
<feature type="transmembrane region" description="Helical" evidence="1">
    <location>
        <begin position="86"/>
        <end position="109"/>
    </location>
</feature>
<evidence type="ECO:0000313" key="2">
    <source>
        <dbReference type="EMBL" id="OXA49245.1"/>
    </source>
</evidence>
<protein>
    <submittedName>
        <fullName evidence="2">Uncharacterized protein</fullName>
    </submittedName>
</protein>
<feature type="transmembrane region" description="Helical" evidence="1">
    <location>
        <begin position="149"/>
        <end position="170"/>
    </location>
</feature>
<dbReference type="AlphaFoldDB" id="A0A226DUS2"/>
<feature type="transmembrane region" description="Helical" evidence="1">
    <location>
        <begin position="351"/>
        <end position="374"/>
    </location>
</feature>
<dbReference type="Proteomes" id="UP000198287">
    <property type="component" value="Unassembled WGS sequence"/>
</dbReference>
<feature type="transmembrane region" description="Helical" evidence="1">
    <location>
        <begin position="531"/>
        <end position="549"/>
    </location>
</feature>
<feature type="transmembrane region" description="Helical" evidence="1">
    <location>
        <begin position="279"/>
        <end position="304"/>
    </location>
</feature>
<accession>A0A226DUS2</accession>
<sequence length="653" mass="74187">MATLGMWKHFELLSNLYGKKLHLLYNHEVDVSDKKIHLVSSNAIRKSGTFIKTSTIFVALHTMLCFAIVIKPIFVKNSEESGNLELIRSFVTTLAGIISAAFFAMSYVISFTPNVSILIVNCIVHFQQKAKALTTTQIPHNYTIIGMKFMLWISFMFPLFGTPIAIYLQLDPLFELVLMEYVPPGNIPFVLVRFVVAVFGSTEVIKSANAFFIVGLMVVCSMNDIMQDLNDTASAGIFSFKNTLHRFREIRLYKEMFIWHDVIILTYYGTIRMAGKLDLLSYSGLPLTAICGTLFVVILIPHAANVVEHSSNFLDERRNEVSFSKFERKRLKSLRPLGIQSSGQLCGNLELIRSFVTILVGFLSVAFLAMSYVISFTPNVSIVIVNCIVHFQRKAKELTTSNILHNYAVIEFGMKFMLWISFIAPFASPIVIYLQLDPLFELVVMEFVPPVNIPFVLLRIIVPIIASTEVIKSANAFFIVGLMVVCSMNDIMQDLAGTSCFKNTLQRFQEIRLYKEMFIWHEYANQNFCSFSVPPLIFFGVGVVILTYFGTIRMVGKLDFLVYTAFPLTAICGTLFVVMMIPHAANVVENASNFLDERRNEVSLSKFERQRLKSLRPLGIQIYVILQGLPIFRLFCTKPWSFKVDKFETFYVD</sequence>
<comment type="caution">
    <text evidence="2">The sequence shown here is derived from an EMBL/GenBank/DDBJ whole genome shotgun (WGS) entry which is preliminary data.</text>
</comment>
<feature type="transmembrane region" description="Helical" evidence="1">
    <location>
        <begin position="416"/>
        <end position="436"/>
    </location>
</feature>
<dbReference type="EMBL" id="LNIX01000010">
    <property type="protein sequence ID" value="OXA49245.1"/>
    <property type="molecule type" value="Genomic_DNA"/>
</dbReference>